<keyword evidence="4" id="KW-1185">Reference proteome</keyword>
<proteinExistence type="predicted"/>
<evidence type="ECO:0000256" key="1">
    <source>
        <dbReference type="SAM" id="Coils"/>
    </source>
</evidence>
<accession>A0ABM9SE51</accession>
<dbReference type="Proteomes" id="UP001319865">
    <property type="component" value="Chromosome"/>
</dbReference>
<dbReference type="RefSeq" id="WP_229329624.1">
    <property type="nucleotide sequence ID" value="NZ_AP025183.1"/>
</dbReference>
<feature type="transmembrane region" description="Helical" evidence="2">
    <location>
        <begin position="43"/>
        <end position="63"/>
    </location>
</feature>
<dbReference type="EMBL" id="AP025183">
    <property type="protein sequence ID" value="BDB53410.1"/>
    <property type="molecule type" value="Genomic_DNA"/>
</dbReference>
<evidence type="ECO:0000313" key="4">
    <source>
        <dbReference type="Proteomes" id="UP001319865"/>
    </source>
</evidence>
<evidence type="ECO:0000256" key="2">
    <source>
        <dbReference type="SAM" id="Phobius"/>
    </source>
</evidence>
<keyword evidence="2" id="KW-0472">Membrane</keyword>
<gene>
    <name evidence="3" type="ORF">GENT11_17220</name>
</gene>
<evidence type="ECO:0000313" key="3">
    <source>
        <dbReference type="EMBL" id="BDB53410.1"/>
    </source>
</evidence>
<protein>
    <recommendedName>
        <fullName evidence="5">Anti-sigma factor</fullName>
    </recommendedName>
</protein>
<keyword evidence="1" id="KW-0175">Coiled coil</keyword>
<keyword evidence="2" id="KW-0812">Transmembrane</keyword>
<reference evidence="3 4" key="1">
    <citation type="journal article" date="2022" name="Int. J. Syst. Evol. Microbiol.">
        <title>Flavobacterium ammonificans sp. nov. and Flavobacterium ammoniigenes sp. nov., ammonifying bacteria isolated from surface river water.</title>
        <authorList>
            <person name="Watanabe K."/>
            <person name="Kitamura T."/>
            <person name="Ogata Y."/>
            <person name="Shindo C."/>
            <person name="Suda W."/>
        </authorList>
    </citation>
    <scope>NUCLEOTIDE SEQUENCE [LARGE SCALE GENOMIC DNA]</scope>
    <source>
        <strain evidence="3 4">GENT11</strain>
    </source>
</reference>
<name>A0ABM9SE51_9FLAO</name>
<sequence length="176" mass="20748">MSINKLNQLFESQNNWDFDEPNFGHEKRFLDKLKKQQPKKKKIDWLSISIAASLLLGFGIFIINYNNNQNEEIAFSPQVQETHDYFSSKINNELINLNKQKTPQNKKLISDAMKEMESFENDYQNLKDEIAKNGENKQIVFAMITNMQTRISFINTVLKQVEYINKINNIEDEKHI</sequence>
<reference evidence="3 4" key="2">
    <citation type="journal article" date="2022" name="Microorganisms">
        <title>Complete Genome Sequences of Two Flavobacterium ammonificans Strains and a Flavobacterium ammoniigenes Strain of Ammonifying Bacterioplankton Isolated from Surface River Water.</title>
        <authorList>
            <person name="Suda W."/>
            <person name="Ogata Y."/>
            <person name="Shindo C."/>
            <person name="Watanabe K."/>
        </authorList>
    </citation>
    <scope>NUCLEOTIDE SEQUENCE [LARGE SCALE GENOMIC DNA]</scope>
    <source>
        <strain evidence="3 4">GENT11</strain>
    </source>
</reference>
<organism evidence="3 4">
    <name type="scientific">Flavobacterium ammonificans</name>
    <dbReference type="NCBI Taxonomy" id="1751056"/>
    <lineage>
        <taxon>Bacteria</taxon>
        <taxon>Pseudomonadati</taxon>
        <taxon>Bacteroidota</taxon>
        <taxon>Flavobacteriia</taxon>
        <taxon>Flavobacteriales</taxon>
        <taxon>Flavobacteriaceae</taxon>
        <taxon>Flavobacterium</taxon>
    </lineage>
</organism>
<feature type="coiled-coil region" evidence="1">
    <location>
        <begin position="109"/>
        <end position="136"/>
    </location>
</feature>
<keyword evidence="2" id="KW-1133">Transmembrane helix</keyword>
<evidence type="ECO:0008006" key="5">
    <source>
        <dbReference type="Google" id="ProtNLM"/>
    </source>
</evidence>